<dbReference type="InterPro" id="IPR050904">
    <property type="entry name" value="Adhesion/Biosynth-related"/>
</dbReference>
<keyword evidence="2" id="KW-0732">Signal</keyword>
<evidence type="ECO:0000259" key="3">
    <source>
        <dbReference type="PROSITE" id="PS50213"/>
    </source>
</evidence>
<feature type="chain" id="PRO_5040140234" evidence="2">
    <location>
        <begin position="31"/>
        <end position="727"/>
    </location>
</feature>
<evidence type="ECO:0000256" key="1">
    <source>
        <dbReference type="SAM" id="MobiDB-lite"/>
    </source>
</evidence>
<dbReference type="EMBL" id="CAICTM010000429">
    <property type="protein sequence ID" value="CAB9510298.1"/>
    <property type="molecule type" value="Genomic_DNA"/>
</dbReference>
<dbReference type="Proteomes" id="UP001153069">
    <property type="component" value="Unassembled WGS sequence"/>
</dbReference>
<feature type="domain" description="FAS1" evidence="3">
    <location>
        <begin position="473"/>
        <end position="624"/>
    </location>
</feature>
<keyword evidence="5" id="KW-1185">Reference proteome</keyword>
<dbReference type="PANTHER" id="PTHR10900">
    <property type="entry name" value="PERIOSTIN-RELATED"/>
    <property type="match status" value="1"/>
</dbReference>
<feature type="signal peptide" evidence="2">
    <location>
        <begin position="1"/>
        <end position="30"/>
    </location>
</feature>
<evidence type="ECO:0000313" key="5">
    <source>
        <dbReference type="Proteomes" id="UP001153069"/>
    </source>
</evidence>
<dbReference type="Gene3D" id="2.30.180.10">
    <property type="entry name" value="FAS1 domain"/>
    <property type="match status" value="2"/>
</dbReference>
<dbReference type="AlphaFoldDB" id="A0A9N8HH45"/>
<dbReference type="Pfam" id="PF02469">
    <property type="entry name" value="Fasciclin"/>
    <property type="match status" value="2"/>
</dbReference>
<protein>
    <submittedName>
        <fullName evidence="4">Transforming growth factor, beta-induced, 68kDa</fullName>
    </submittedName>
</protein>
<reference evidence="4" key="1">
    <citation type="submission" date="2020-06" db="EMBL/GenBank/DDBJ databases">
        <authorList>
            <consortium name="Plant Systems Biology data submission"/>
        </authorList>
    </citation>
    <scope>NUCLEOTIDE SEQUENCE</scope>
    <source>
        <strain evidence="4">D6</strain>
    </source>
</reference>
<accession>A0A9N8HH45</accession>
<gene>
    <name evidence="4" type="ORF">SEMRO_430_G141250.1</name>
</gene>
<dbReference type="PROSITE" id="PS50213">
    <property type="entry name" value="FAS1"/>
    <property type="match status" value="2"/>
</dbReference>
<name>A0A9N8HH45_9STRA</name>
<dbReference type="PANTHER" id="PTHR10900:SF77">
    <property type="entry name" value="FI19380P1"/>
    <property type="match status" value="1"/>
</dbReference>
<dbReference type="SUPFAM" id="SSF82153">
    <property type="entry name" value="FAS1 domain"/>
    <property type="match status" value="3"/>
</dbReference>
<evidence type="ECO:0000313" key="4">
    <source>
        <dbReference type="EMBL" id="CAB9510298.1"/>
    </source>
</evidence>
<dbReference type="InterPro" id="IPR036378">
    <property type="entry name" value="FAS1_dom_sf"/>
</dbReference>
<dbReference type="OrthoDB" id="44081at2759"/>
<feature type="region of interest" description="Disordered" evidence="1">
    <location>
        <begin position="703"/>
        <end position="727"/>
    </location>
</feature>
<organism evidence="4 5">
    <name type="scientific">Seminavis robusta</name>
    <dbReference type="NCBI Taxonomy" id="568900"/>
    <lineage>
        <taxon>Eukaryota</taxon>
        <taxon>Sar</taxon>
        <taxon>Stramenopiles</taxon>
        <taxon>Ochrophyta</taxon>
        <taxon>Bacillariophyta</taxon>
        <taxon>Bacillariophyceae</taxon>
        <taxon>Bacillariophycidae</taxon>
        <taxon>Naviculales</taxon>
        <taxon>Naviculaceae</taxon>
        <taxon>Seminavis</taxon>
    </lineage>
</organism>
<sequence>MPSSTLQCGLVQALVLWPFLLLLLPRITQGKSVFSVIRDVTELSNFTRALQLAGMDAVLDDEAQQFTVFAPSNDAIDRDPVFSTYMSEDGWFHHLRTNLQFMIVPNQALSDEMIFDGFTSDLVTLNGTLAISQPFATVNLVQTQIPNLSGATNGVVHIMSGVIKNYWREYTLRDDVDQLDELEDGLSPILDRLGFDDPLNEFVESGTSWIAARNRGYGDDSIALGFNDIVQELTNPNNVEFQWEAYLYNLVDFNLYEQDVQRGLQLLVMPRAGVAHMWITKDNDAGILRFNDAILDRQTLADNGVTQIVTKPLVPPGMAMLLQYTADFTTINVRDMATYFSESGWNLRDMTQSIGVNGGGLNMFVPLQDGFGAFNIEVAVRLSTLEWQRHLWDFLKHTMAEPARTTERWYEVVQEAGGTLAVEMLSGFNTTFVIDDDGDLTIDGARLLKPDDLKGVDGYIHFVEQVPLPPSILLTVYDQIQQNPQTSTATRLFDAAQFGEFIDSLLPMTLFAPVNSAWDVIIPFLEIPDVLKNFMFQLLWFDDYLADMDGENITSANGKKWNIQVIDDPNGHALSYAPERNPVKIYISNAEGPKGLTNCSVVPGPKQTNILARTGIIHYIDCLFLDFNYTRVDPLAPTFAPVTVNPPPAFTTSPETFTSVPTMDTTMASSVSSSLGASTDQSFEATGTMDQSVLEEVAVLAQEAEAKRPKSPVSPGTLRKRADGARY</sequence>
<dbReference type="InterPro" id="IPR000782">
    <property type="entry name" value="FAS1_domain"/>
</dbReference>
<feature type="domain" description="FAS1" evidence="3">
    <location>
        <begin position="30"/>
        <end position="163"/>
    </location>
</feature>
<proteinExistence type="predicted"/>
<comment type="caution">
    <text evidence="4">The sequence shown here is derived from an EMBL/GenBank/DDBJ whole genome shotgun (WGS) entry which is preliminary data.</text>
</comment>
<evidence type="ECO:0000256" key="2">
    <source>
        <dbReference type="SAM" id="SignalP"/>
    </source>
</evidence>